<dbReference type="Pfam" id="PF00728">
    <property type="entry name" value="Glyco_hydro_20"/>
    <property type="match status" value="1"/>
</dbReference>
<feature type="domain" description="Glycoside hydrolase family 20 catalytic" evidence="10">
    <location>
        <begin position="226"/>
        <end position="586"/>
    </location>
</feature>
<keyword evidence="13" id="KW-1185">Reference proteome</keyword>
<feature type="active site" description="Proton donor" evidence="8">
    <location>
        <position position="386"/>
    </location>
</feature>
<organism evidence="12 13">
    <name type="scientific">Phialophora macrospora</name>
    <dbReference type="NCBI Taxonomy" id="1851006"/>
    <lineage>
        <taxon>Eukaryota</taxon>
        <taxon>Fungi</taxon>
        <taxon>Dikarya</taxon>
        <taxon>Ascomycota</taxon>
        <taxon>Pezizomycotina</taxon>
        <taxon>Eurotiomycetes</taxon>
        <taxon>Chaetothyriomycetidae</taxon>
        <taxon>Chaetothyriales</taxon>
        <taxon>Herpotrichiellaceae</taxon>
        <taxon>Phialophora</taxon>
    </lineage>
</organism>
<dbReference type="FunFam" id="3.20.20.80:FF:000063">
    <property type="entry name" value="Beta-hexosaminidase"/>
    <property type="match status" value="1"/>
</dbReference>
<comment type="catalytic activity">
    <reaction evidence="1 7">
        <text>Hydrolysis of terminal non-reducing N-acetyl-D-hexosamine residues in N-acetyl-beta-D-hexosaminides.</text>
        <dbReference type="EC" id="3.2.1.52"/>
    </reaction>
</comment>
<dbReference type="InterPro" id="IPR017853">
    <property type="entry name" value="GH"/>
</dbReference>
<feature type="signal peptide" evidence="9">
    <location>
        <begin position="1"/>
        <end position="19"/>
    </location>
</feature>
<feature type="domain" description="Beta-hexosaminidase eukaryotic type N-terminal" evidence="11">
    <location>
        <begin position="20"/>
        <end position="200"/>
    </location>
</feature>
<dbReference type="EC" id="3.2.1.52" evidence="7"/>
<dbReference type="GO" id="GO:0005975">
    <property type="term" value="P:carbohydrate metabolic process"/>
    <property type="evidence" value="ECO:0007669"/>
    <property type="project" value="InterPro"/>
</dbReference>
<proteinExistence type="inferred from homology"/>
<gene>
    <name evidence="12" type="ORF">PV04_01632</name>
</gene>
<evidence type="ECO:0000256" key="9">
    <source>
        <dbReference type="SAM" id="SignalP"/>
    </source>
</evidence>
<dbReference type="InterPro" id="IPR029018">
    <property type="entry name" value="Hex-like_dom2"/>
</dbReference>
<sequence length="631" mass="71056">MLLQSLVGIVSILTPTSLALWPQPAEIETGTQVLWLDPALQATLRCERGEDQFSDQNYVLYKTHLAELLDGLSRYAQGFVDRLQYTFTDKSRTGEVSFSESSVVEDAVHETIKSIHGSKFVPWKLHKRNANFEPDPGAPRHYISRLQIEQRDCPEPETFRPTSFFAGDESYEILVNNGTAFVKSNSSIGTIRGLQTFQQLFFAHSAFSGGYTPFVPVKIADRPAWRHRGLSIDIARNPFEPRDLLRTIDGMALAKMNRLHVHATDSQSWPIEIPSVPELAQKGAYHPDLVWSATSLREVQMYGAAKGVSVYLEIDVPGHTASIAHAYPDLIAAFNQLDWSTFAAEPLSGQLKLNHTGVDAFISTLLHDLLPRTSRYTSLYHVGGDEVNLAAYSLDETVKSDSQEVLQPLLQHFIDHVVSTSIQFGLQPIVWEEMLLDWNLTLPSAGDENPTAQTLVQVWRNSERIEEVLKRGHRAIFGDYHYWYLDCGYGVFLDPYETGKSPPGVPYNTSGGFPSRLKKPYLDYCAPFHNWRHMYTYNPLASIDRALHDGIEGGEVLMWSEQTDSQDLDSKLWPRVAAAAEVLWAGVRDESMLEHATRRLGEWRERTVVDLGIRSSPVTMTWCLMEGGCNL</sequence>
<dbReference type="EMBL" id="KN846956">
    <property type="protein sequence ID" value="KIW73519.1"/>
    <property type="molecule type" value="Genomic_DNA"/>
</dbReference>
<evidence type="ECO:0000256" key="5">
    <source>
        <dbReference type="ARBA" id="ARBA00023180"/>
    </source>
</evidence>
<evidence type="ECO:0000256" key="8">
    <source>
        <dbReference type="PIRSR" id="PIRSR001093-1"/>
    </source>
</evidence>
<evidence type="ECO:0000256" key="6">
    <source>
        <dbReference type="ARBA" id="ARBA00023295"/>
    </source>
</evidence>
<dbReference type="PANTHER" id="PTHR22600">
    <property type="entry name" value="BETA-HEXOSAMINIDASE"/>
    <property type="match status" value="1"/>
</dbReference>
<evidence type="ECO:0000256" key="4">
    <source>
        <dbReference type="ARBA" id="ARBA00022801"/>
    </source>
</evidence>
<protein>
    <recommendedName>
        <fullName evidence="7">Beta-hexosaminidase</fullName>
        <ecNumber evidence="7">3.2.1.52</ecNumber>
    </recommendedName>
</protein>
<evidence type="ECO:0000313" key="13">
    <source>
        <dbReference type="Proteomes" id="UP000054266"/>
    </source>
</evidence>
<feature type="chain" id="PRO_5002258731" description="Beta-hexosaminidase" evidence="9">
    <location>
        <begin position="20"/>
        <end position="631"/>
    </location>
</feature>
<keyword evidence="6 7" id="KW-0326">Glycosidase</keyword>
<dbReference type="PIRSF" id="PIRSF001093">
    <property type="entry name" value="B-hxosamndse_ab_euk"/>
    <property type="match status" value="1"/>
</dbReference>
<reference evidence="12 13" key="1">
    <citation type="submission" date="2015-01" db="EMBL/GenBank/DDBJ databases">
        <title>The Genome Sequence of Capronia semiimmersa CBS27337.</title>
        <authorList>
            <consortium name="The Broad Institute Genomics Platform"/>
            <person name="Cuomo C."/>
            <person name="de Hoog S."/>
            <person name="Gorbushina A."/>
            <person name="Stielow B."/>
            <person name="Teixiera M."/>
            <person name="Abouelleil A."/>
            <person name="Chapman S.B."/>
            <person name="Priest M."/>
            <person name="Young S.K."/>
            <person name="Wortman J."/>
            <person name="Nusbaum C."/>
            <person name="Birren B."/>
        </authorList>
    </citation>
    <scope>NUCLEOTIDE SEQUENCE [LARGE SCALE GENOMIC DNA]</scope>
    <source>
        <strain evidence="12 13">CBS 27337</strain>
    </source>
</reference>
<name>A0A0D2GMD3_9EURO</name>
<evidence type="ECO:0000313" key="12">
    <source>
        <dbReference type="EMBL" id="KIW73519.1"/>
    </source>
</evidence>
<dbReference type="HOGENOM" id="CLU_007082_0_2_1"/>
<dbReference type="GO" id="GO:0030203">
    <property type="term" value="P:glycosaminoglycan metabolic process"/>
    <property type="evidence" value="ECO:0007669"/>
    <property type="project" value="TreeGrafter"/>
</dbReference>
<evidence type="ECO:0000256" key="3">
    <source>
        <dbReference type="ARBA" id="ARBA00022729"/>
    </source>
</evidence>
<dbReference type="Pfam" id="PF14845">
    <property type="entry name" value="Glycohydro_20b2"/>
    <property type="match status" value="1"/>
</dbReference>
<dbReference type="InterPro" id="IPR025705">
    <property type="entry name" value="Beta_hexosaminidase_sua/sub"/>
</dbReference>
<dbReference type="Gene3D" id="3.30.379.10">
    <property type="entry name" value="Chitobiase/beta-hexosaminidase domain 2-like"/>
    <property type="match status" value="1"/>
</dbReference>
<dbReference type="Gene3D" id="3.20.20.80">
    <property type="entry name" value="Glycosidases"/>
    <property type="match status" value="1"/>
</dbReference>
<keyword evidence="3 9" id="KW-0732">Signal</keyword>
<dbReference type="SUPFAM" id="SSF51445">
    <property type="entry name" value="(Trans)glycosidases"/>
    <property type="match status" value="1"/>
</dbReference>
<dbReference type="GO" id="GO:0016020">
    <property type="term" value="C:membrane"/>
    <property type="evidence" value="ECO:0007669"/>
    <property type="project" value="TreeGrafter"/>
</dbReference>
<comment type="similarity">
    <text evidence="2 7">Belongs to the glycosyl hydrolase 20 family.</text>
</comment>
<evidence type="ECO:0000259" key="10">
    <source>
        <dbReference type="Pfam" id="PF00728"/>
    </source>
</evidence>
<accession>A0A0D2GMD3</accession>
<dbReference type="STRING" id="5601.A0A0D2GMD3"/>
<dbReference type="GO" id="GO:0016231">
    <property type="term" value="F:beta-N-acetylglucosaminidase activity"/>
    <property type="evidence" value="ECO:0007669"/>
    <property type="project" value="TreeGrafter"/>
</dbReference>
<dbReference type="InterPro" id="IPR029019">
    <property type="entry name" value="HEX_eukaryotic_N"/>
</dbReference>
<dbReference type="PRINTS" id="PR00738">
    <property type="entry name" value="GLHYDRLASE20"/>
</dbReference>
<evidence type="ECO:0000256" key="1">
    <source>
        <dbReference type="ARBA" id="ARBA00001231"/>
    </source>
</evidence>
<evidence type="ECO:0000259" key="11">
    <source>
        <dbReference type="Pfam" id="PF14845"/>
    </source>
</evidence>
<dbReference type="AlphaFoldDB" id="A0A0D2GMD3"/>
<evidence type="ECO:0000256" key="2">
    <source>
        <dbReference type="ARBA" id="ARBA00006285"/>
    </source>
</evidence>
<dbReference type="PANTHER" id="PTHR22600:SF58">
    <property type="entry name" value="BETA-HEXOSAMINIDASE"/>
    <property type="match status" value="1"/>
</dbReference>
<dbReference type="SUPFAM" id="SSF55545">
    <property type="entry name" value="beta-N-acetylhexosaminidase-like domain"/>
    <property type="match status" value="1"/>
</dbReference>
<keyword evidence="5" id="KW-0325">Glycoprotein</keyword>
<keyword evidence="4 7" id="KW-0378">Hydrolase</keyword>
<dbReference type="Proteomes" id="UP000054266">
    <property type="component" value="Unassembled WGS sequence"/>
</dbReference>
<evidence type="ECO:0000256" key="7">
    <source>
        <dbReference type="PIRNR" id="PIRNR001093"/>
    </source>
</evidence>
<dbReference type="InterPro" id="IPR015883">
    <property type="entry name" value="Glyco_hydro_20_cat"/>
</dbReference>